<dbReference type="InterPro" id="IPR000531">
    <property type="entry name" value="Beta-barrel_TonB"/>
</dbReference>
<accession>A0ABV8V7X3</accession>
<evidence type="ECO:0000256" key="7">
    <source>
        <dbReference type="ARBA" id="ARBA00023077"/>
    </source>
</evidence>
<evidence type="ECO:0000256" key="4">
    <source>
        <dbReference type="ARBA" id="ARBA00022452"/>
    </source>
</evidence>
<protein>
    <submittedName>
        <fullName evidence="16">TonB-dependent receptor plug domain-containing protein</fullName>
    </submittedName>
</protein>
<keyword evidence="8 11" id="KW-0472">Membrane</keyword>
<dbReference type="PROSITE" id="PS52016">
    <property type="entry name" value="TONB_DEPENDENT_REC_3"/>
    <property type="match status" value="1"/>
</dbReference>
<evidence type="ECO:0000313" key="17">
    <source>
        <dbReference type="Proteomes" id="UP001595840"/>
    </source>
</evidence>
<keyword evidence="10 11" id="KW-0998">Cell outer membrane</keyword>
<keyword evidence="7 12" id="KW-0798">TonB box</keyword>
<evidence type="ECO:0000313" key="16">
    <source>
        <dbReference type="EMBL" id="MFC4362892.1"/>
    </source>
</evidence>
<evidence type="ECO:0000256" key="2">
    <source>
        <dbReference type="ARBA" id="ARBA00008143"/>
    </source>
</evidence>
<dbReference type="InterPro" id="IPR039426">
    <property type="entry name" value="TonB-dep_rcpt-like"/>
</dbReference>
<evidence type="ECO:0000256" key="12">
    <source>
        <dbReference type="RuleBase" id="RU003357"/>
    </source>
</evidence>
<evidence type="ECO:0000259" key="14">
    <source>
        <dbReference type="Pfam" id="PF00593"/>
    </source>
</evidence>
<keyword evidence="5 11" id="KW-0812">Transmembrane</keyword>
<evidence type="ECO:0000256" key="6">
    <source>
        <dbReference type="ARBA" id="ARBA00022729"/>
    </source>
</evidence>
<keyword evidence="9 16" id="KW-0675">Receptor</keyword>
<proteinExistence type="inferred from homology"/>
<name>A0ABV8V7X3_9GAMM</name>
<dbReference type="RefSeq" id="WP_290264842.1">
    <property type="nucleotide sequence ID" value="NZ_JAUFQG010000006.1"/>
</dbReference>
<dbReference type="InterPro" id="IPR036942">
    <property type="entry name" value="Beta-barrel_TonB_sf"/>
</dbReference>
<dbReference type="PANTHER" id="PTHR30069:SF29">
    <property type="entry name" value="HEMOGLOBIN AND HEMOGLOBIN-HAPTOGLOBIN-BINDING PROTEIN 1-RELATED"/>
    <property type="match status" value="1"/>
</dbReference>
<dbReference type="EMBL" id="JBHSCX010000013">
    <property type="protein sequence ID" value="MFC4362892.1"/>
    <property type="molecule type" value="Genomic_DNA"/>
</dbReference>
<evidence type="ECO:0000256" key="13">
    <source>
        <dbReference type="SAM" id="SignalP"/>
    </source>
</evidence>
<evidence type="ECO:0000256" key="3">
    <source>
        <dbReference type="ARBA" id="ARBA00022448"/>
    </source>
</evidence>
<keyword evidence="4 11" id="KW-1134">Transmembrane beta strand</keyword>
<dbReference type="Pfam" id="PF07715">
    <property type="entry name" value="Plug"/>
    <property type="match status" value="1"/>
</dbReference>
<evidence type="ECO:0000256" key="5">
    <source>
        <dbReference type="ARBA" id="ARBA00022692"/>
    </source>
</evidence>
<feature type="domain" description="TonB-dependent receptor-like beta-barrel" evidence="14">
    <location>
        <begin position="298"/>
        <end position="731"/>
    </location>
</feature>
<dbReference type="Gene3D" id="2.40.170.20">
    <property type="entry name" value="TonB-dependent receptor, beta-barrel domain"/>
    <property type="match status" value="1"/>
</dbReference>
<organism evidence="16 17">
    <name type="scientific">Simiduia curdlanivorans</name>
    <dbReference type="NCBI Taxonomy" id="1492769"/>
    <lineage>
        <taxon>Bacteria</taxon>
        <taxon>Pseudomonadati</taxon>
        <taxon>Pseudomonadota</taxon>
        <taxon>Gammaproteobacteria</taxon>
        <taxon>Cellvibrionales</taxon>
        <taxon>Cellvibrionaceae</taxon>
        <taxon>Simiduia</taxon>
    </lineage>
</organism>
<evidence type="ECO:0000256" key="9">
    <source>
        <dbReference type="ARBA" id="ARBA00023170"/>
    </source>
</evidence>
<feature type="domain" description="TonB-dependent receptor plug" evidence="15">
    <location>
        <begin position="59"/>
        <end position="168"/>
    </location>
</feature>
<evidence type="ECO:0000256" key="8">
    <source>
        <dbReference type="ARBA" id="ARBA00023136"/>
    </source>
</evidence>
<dbReference type="Gene3D" id="2.170.130.10">
    <property type="entry name" value="TonB-dependent receptor, plug domain"/>
    <property type="match status" value="1"/>
</dbReference>
<keyword evidence="3 11" id="KW-0813">Transport</keyword>
<gene>
    <name evidence="16" type="ORF">ACFOX3_11315</name>
</gene>
<dbReference type="Pfam" id="PF00593">
    <property type="entry name" value="TonB_dep_Rec_b-barrel"/>
    <property type="match status" value="1"/>
</dbReference>
<dbReference type="SUPFAM" id="SSF56935">
    <property type="entry name" value="Porins"/>
    <property type="match status" value="1"/>
</dbReference>
<evidence type="ECO:0000256" key="10">
    <source>
        <dbReference type="ARBA" id="ARBA00023237"/>
    </source>
</evidence>
<evidence type="ECO:0000259" key="15">
    <source>
        <dbReference type="Pfam" id="PF07715"/>
    </source>
</evidence>
<dbReference type="InterPro" id="IPR037066">
    <property type="entry name" value="Plug_dom_sf"/>
</dbReference>
<sequence length="778" mass="85855">MKSQLITPLPLALATFIWGTAAQAQSNNDLDDMSLDELLGQRTALHESTKTGSAVSETLRDAPAAMVVVTAQQIDRSGYDSLDDLVLDLPGFDTVVTNGTMQVVAYQRGYRTPWTQRTLVLINGRVDNHLWNQSAQLSRQYPINSIERVEVLYGPSAAVYGPNAFLGVINIITKSAADTEPNSTTMAATLYTGSFDSRALDLSLRGNYGDIGFSLGGRLFSSDEPDISDYSQWGYTNPALLSDPDIWGNGIGLGTDPATGNLSPAGDVNVDGQVQDGEKVRGKAVGTYYDPSDNRSIFAEINIKNWTLGGTYWATDEAYGPYYSFADGQPNAHWVHTSGQAFLNNKTNLNDQTMLSTDLVYRENRVGGDWIESFDTDVSFSKWNNFSSAWRFEQQIDHAVDENLSVSLGIKYEQKRLAKLYLICNYFDGLGLCPAQAENSSDGMSSDGSGVVNAADISSLNPSPMSPSVGERTTPKSNQIDTIDQGVFGQFIYDIGKWRVNAGVRWDNNSEYGSDINPRIAAIYHHTAATTFKLIYGEAFQEPSPKELYGEYNGRDANQTLAPEKARNLEFITIHQGKYALHDLSLYAAQYTNVIAGSENVGGRDIHGFEYRGDIRLGNPISNSADITGKFYYTYTRALAEQQFDNGQGIWVDDYDTQGDIAPHKVTLIVNLPIQQHWNFNLRGNWVSARELYSENPLRDQNIQAKAFFKLDGNLTLAINQWRLGLKVENILSENYLMPGVESASSGNDFSIDADGFENSMLVQVNKPIFTFSMGAEF</sequence>
<feature type="chain" id="PRO_5045770436" evidence="13">
    <location>
        <begin position="25"/>
        <end position="778"/>
    </location>
</feature>
<keyword evidence="6 13" id="KW-0732">Signal</keyword>
<evidence type="ECO:0000256" key="1">
    <source>
        <dbReference type="ARBA" id="ARBA00004571"/>
    </source>
</evidence>
<feature type="signal peptide" evidence="13">
    <location>
        <begin position="1"/>
        <end position="24"/>
    </location>
</feature>
<dbReference type="PANTHER" id="PTHR30069">
    <property type="entry name" value="TONB-DEPENDENT OUTER MEMBRANE RECEPTOR"/>
    <property type="match status" value="1"/>
</dbReference>
<evidence type="ECO:0000256" key="11">
    <source>
        <dbReference type="PROSITE-ProRule" id="PRU01360"/>
    </source>
</evidence>
<reference evidence="17" key="1">
    <citation type="journal article" date="2019" name="Int. J. Syst. Evol. Microbiol.">
        <title>The Global Catalogue of Microorganisms (GCM) 10K type strain sequencing project: providing services to taxonomists for standard genome sequencing and annotation.</title>
        <authorList>
            <consortium name="The Broad Institute Genomics Platform"/>
            <consortium name="The Broad Institute Genome Sequencing Center for Infectious Disease"/>
            <person name="Wu L."/>
            <person name="Ma J."/>
        </authorList>
    </citation>
    <scope>NUCLEOTIDE SEQUENCE [LARGE SCALE GENOMIC DNA]</scope>
    <source>
        <strain evidence="17">CECT 8570</strain>
    </source>
</reference>
<comment type="caution">
    <text evidence="16">The sequence shown here is derived from an EMBL/GenBank/DDBJ whole genome shotgun (WGS) entry which is preliminary data.</text>
</comment>
<comment type="similarity">
    <text evidence="2">Belongs to the TonB-dependent receptor family. Hemoglobin/haptoglobin binding protein subfamily.</text>
</comment>
<keyword evidence="17" id="KW-1185">Reference proteome</keyword>
<dbReference type="InterPro" id="IPR012910">
    <property type="entry name" value="Plug_dom"/>
</dbReference>
<comment type="subcellular location">
    <subcellularLocation>
        <location evidence="1 11">Cell outer membrane</location>
        <topology evidence="1 11">Multi-pass membrane protein</topology>
    </subcellularLocation>
</comment>
<dbReference type="Proteomes" id="UP001595840">
    <property type="component" value="Unassembled WGS sequence"/>
</dbReference>